<dbReference type="InParanoid" id="B0CX99"/>
<dbReference type="HOGENOM" id="CLU_035918_6_0_1"/>
<evidence type="ECO:0000313" key="3">
    <source>
        <dbReference type="Proteomes" id="UP000001194"/>
    </source>
</evidence>
<organism evidence="3">
    <name type="scientific">Laccaria bicolor (strain S238N-H82 / ATCC MYA-4686)</name>
    <name type="common">Bicoloured deceiver</name>
    <name type="synonym">Laccaria laccata var. bicolor</name>
    <dbReference type="NCBI Taxonomy" id="486041"/>
    <lineage>
        <taxon>Eukaryota</taxon>
        <taxon>Fungi</taxon>
        <taxon>Dikarya</taxon>
        <taxon>Basidiomycota</taxon>
        <taxon>Agaricomycotina</taxon>
        <taxon>Agaricomycetes</taxon>
        <taxon>Agaricomycetidae</taxon>
        <taxon>Agaricales</taxon>
        <taxon>Agaricineae</taxon>
        <taxon>Hydnangiaceae</taxon>
        <taxon>Laccaria</taxon>
    </lineage>
</organism>
<keyword evidence="3" id="KW-1185">Reference proteome</keyword>
<proteinExistence type="predicted"/>
<dbReference type="InterPro" id="IPR046521">
    <property type="entry name" value="DUF6698"/>
</dbReference>
<sequence>MPLSWALKRNCENRNLVDLSLLLKLLLNAFSSVADPLVHYGRHFGRRVQALCNIHALLTNGVLCMVELADRTDESFTAEERREHKVYLTLLQSVPGLEERLLTGTDEELLIIAELLRKGMSGARGDDTKSLKGAILDWITPKGQALQPPLSWNIKHDHGFNHKRTGSLLCLVFGSPVSRPEKDRNKTGPRLQKTGPAFTVFYF</sequence>
<feature type="signal peptide" evidence="1">
    <location>
        <begin position="1"/>
        <end position="34"/>
    </location>
</feature>
<gene>
    <name evidence="2" type="ORF">LACBIDRAFT_308823</name>
</gene>
<reference evidence="2 3" key="1">
    <citation type="journal article" date="2008" name="Nature">
        <title>The genome of Laccaria bicolor provides insights into mycorrhizal symbiosis.</title>
        <authorList>
            <person name="Martin F."/>
            <person name="Aerts A."/>
            <person name="Ahren D."/>
            <person name="Brun A."/>
            <person name="Danchin E.G.J."/>
            <person name="Duchaussoy F."/>
            <person name="Gibon J."/>
            <person name="Kohler A."/>
            <person name="Lindquist E."/>
            <person name="Pereda V."/>
            <person name="Salamov A."/>
            <person name="Shapiro H.J."/>
            <person name="Wuyts J."/>
            <person name="Blaudez D."/>
            <person name="Buee M."/>
            <person name="Brokstein P."/>
            <person name="Canbaeck B."/>
            <person name="Cohen D."/>
            <person name="Courty P.E."/>
            <person name="Coutinho P.M."/>
            <person name="Delaruelle C."/>
            <person name="Detter J.C."/>
            <person name="Deveau A."/>
            <person name="DiFazio S."/>
            <person name="Duplessis S."/>
            <person name="Fraissinet-Tachet L."/>
            <person name="Lucic E."/>
            <person name="Frey-Klett P."/>
            <person name="Fourrey C."/>
            <person name="Feussner I."/>
            <person name="Gay G."/>
            <person name="Grimwood J."/>
            <person name="Hoegger P.J."/>
            <person name="Jain P."/>
            <person name="Kilaru S."/>
            <person name="Labbe J."/>
            <person name="Lin Y.C."/>
            <person name="Legue V."/>
            <person name="Le Tacon F."/>
            <person name="Marmeisse R."/>
            <person name="Melayah D."/>
            <person name="Montanini B."/>
            <person name="Muratet M."/>
            <person name="Nehls U."/>
            <person name="Niculita-Hirzel H."/>
            <person name="Oudot-Le Secq M.P."/>
            <person name="Peter M."/>
            <person name="Quesneville H."/>
            <person name="Rajashekar B."/>
            <person name="Reich M."/>
            <person name="Rouhier N."/>
            <person name="Schmutz J."/>
            <person name="Yin T."/>
            <person name="Chalot M."/>
            <person name="Henrissat B."/>
            <person name="Kuees U."/>
            <person name="Lucas S."/>
            <person name="Van de Peer Y."/>
            <person name="Podila G.K."/>
            <person name="Polle A."/>
            <person name="Pukkila P.J."/>
            <person name="Richardson P.M."/>
            <person name="Rouze P."/>
            <person name="Sanders I.R."/>
            <person name="Stajich J.E."/>
            <person name="Tunlid A."/>
            <person name="Tuskan G."/>
            <person name="Grigoriev I.V."/>
        </authorList>
    </citation>
    <scope>NUCLEOTIDE SEQUENCE [LARGE SCALE GENOMIC DNA]</scope>
    <source>
        <strain evidence="3">S238N-H82 / ATCC MYA-4686</strain>
    </source>
</reference>
<dbReference type="Proteomes" id="UP000001194">
    <property type="component" value="Unassembled WGS sequence"/>
</dbReference>
<name>B0CX99_LACBS</name>
<dbReference type="EMBL" id="DS547093">
    <property type="protein sequence ID" value="EDR13217.1"/>
    <property type="molecule type" value="Genomic_DNA"/>
</dbReference>
<feature type="chain" id="PRO_5002746966" evidence="1">
    <location>
        <begin position="35"/>
        <end position="203"/>
    </location>
</feature>
<accession>B0CX99</accession>
<dbReference type="OrthoDB" id="3005014at2759"/>
<protein>
    <submittedName>
        <fullName evidence="2">Predicted protein</fullName>
    </submittedName>
</protein>
<keyword evidence="1" id="KW-0732">Signal</keyword>
<dbReference type="Pfam" id="PF20414">
    <property type="entry name" value="DUF6698"/>
    <property type="match status" value="1"/>
</dbReference>
<dbReference type="KEGG" id="lbc:LACBIDRAFT_308823"/>
<evidence type="ECO:0000313" key="2">
    <source>
        <dbReference type="EMBL" id="EDR13217.1"/>
    </source>
</evidence>
<dbReference type="GeneID" id="6071594"/>
<dbReference type="AlphaFoldDB" id="B0CX99"/>
<dbReference type="RefSeq" id="XP_001875715.1">
    <property type="nucleotide sequence ID" value="XM_001875680.1"/>
</dbReference>
<evidence type="ECO:0000256" key="1">
    <source>
        <dbReference type="SAM" id="SignalP"/>
    </source>
</evidence>